<dbReference type="AlphaFoldDB" id="A0A9W5WVL8"/>
<keyword evidence="1" id="KW-0472">Membrane</keyword>
<protein>
    <submittedName>
        <fullName evidence="3">Uncharacterized protein</fullName>
    </submittedName>
</protein>
<keyword evidence="1" id="KW-1133">Transmembrane helix</keyword>
<feature type="signal peptide" evidence="2">
    <location>
        <begin position="1"/>
        <end position="16"/>
    </location>
</feature>
<evidence type="ECO:0000256" key="1">
    <source>
        <dbReference type="SAM" id="Phobius"/>
    </source>
</evidence>
<organism evidence="3 4">
    <name type="scientific">Babesia ovis</name>
    <dbReference type="NCBI Taxonomy" id="5869"/>
    <lineage>
        <taxon>Eukaryota</taxon>
        <taxon>Sar</taxon>
        <taxon>Alveolata</taxon>
        <taxon>Apicomplexa</taxon>
        <taxon>Aconoidasida</taxon>
        <taxon>Piroplasmida</taxon>
        <taxon>Babesiidae</taxon>
        <taxon>Babesia</taxon>
    </lineage>
</organism>
<sequence length="137" mass="15434">MHIFTVFALFCAAACAVKPPCRTFINDSSSPISDLDITDDGIYDYVPENDVEFDERQCMHFVDPTDEIGYAVLNVEDADKMRRPWRYQRDTVAEQYIQRHKPATKAVVIVGGILILITTGSVAFACCRNTKKDLVPI</sequence>
<feature type="chain" id="PRO_5040903351" evidence="2">
    <location>
        <begin position="17"/>
        <end position="137"/>
    </location>
</feature>
<keyword evidence="4" id="KW-1185">Reference proteome</keyword>
<name>A0A9W5WVL8_BABOV</name>
<gene>
    <name evidence="3" type="ORF">BaOVIS_026040</name>
</gene>
<evidence type="ECO:0000313" key="3">
    <source>
        <dbReference type="EMBL" id="GFE55200.1"/>
    </source>
</evidence>
<dbReference type="OrthoDB" id="10524143at2759"/>
<proteinExistence type="predicted"/>
<keyword evidence="2" id="KW-0732">Signal</keyword>
<feature type="transmembrane region" description="Helical" evidence="1">
    <location>
        <begin position="106"/>
        <end position="127"/>
    </location>
</feature>
<keyword evidence="1" id="KW-0812">Transmembrane</keyword>
<comment type="caution">
    <text evidence="3">The sequence shown here is derived from an EMBL/GenBank/DDBJ whole genome shotgun (WGS) entry which is preliminary data.</text>
</comment>
<dbReference type="Proteomes" id="UP001057455">
    <property type="component" value="Unassembled WGS sequence"/>
</dbReference>
<evidence type="ECO:0000256" key="2">
    <source>
        <dbReference type="SAM" id="SignalP"/>
    </source>
</evidence>
<reference evidence="3" key="1">
    <citation type="submission" date="2019-12" db="EMBL/GenBank/DDBJ databases">
        <title>Genome sequence of Babesia ovis.</title>
        <authorList>
            <person name="Yamagishi J."/>
            <person name="Sevinc F."/>
            <person name="Xuan X."/>
        </authorList>
    </citation>
    <scope>NUCLEOTIDE SEQUENCE</scope>
    <source>
        <strain evidence="3">Selcuk</strain>
    </source>
</reference>
<accession>A0A9W5WVL8</accession>
<dbReference type="EMBL" id="BLIY01000017">
    <property type="protein sequence ID" value="GFE55200.1"/>
    <property type="molecule type" value="Genomic_DNA"/>
</dbReference>
<evidence type="ECO:0000313" key="4">
    <source>
        <dbReference type="Proteomes" id="UP001057455"/>
    </source>
</evidence>